<keyword evidence="7 9" id="KW-0472">Membrane</keyword>
<comment type="subcellular location">
    <subcellularLocation>
        <location evidence="1">Endomembrane system</location>
        <topology evidence="1">Multi-pass membrane protein</topology>
    </subcellularLocation>
</comment>
<dbReference type="GO" id="GO:0006874">
    <property type="term" value="P:intracellular calcium ion homeostasis"/>
    <property type="evidence" value="ECO:0007669"/>
    <property type="project" value="TreeGrafter"/>
</dbReference>
<feature type="transmembrane region" description="Helical" evidence="9">
    <location>
        <begin position="280"/>
        <end position="301"/>
    </location>
</feature>
<feature type="transmembrane region" description="Helical" evidence="9">
    <location>
        <begin position="157"/>
        <end position="178"/>
    </location>
</feature>
<keyword evidence="6" id="KW-0406">Ion transport</keyword>
<organism evidence="11 12">
    <name type="scientific">Xylaria flabelliformis</name>
    <dbReference type="NCBI Taxonomy" id="2512241"/>
    <lineage>
        <taxon>Eukaryota</taxon>
        <taxon>Fungi</taxon>
        <taxon>Dikarya</taxon>
        <taxon>Ascomycota</taxon>
        <taxon>Pezizomycotina</taxon>
        <taxon>Sordariomycetes</taxon>
        <taxon>Xylariomycetidae</taxon>
        <taxon>Xylariales</taxon>
        <taxon>Xylariaceae</taxon>
        <taxon>Xylaria</taxon>
    </lineage>
</organism>
<dbReference type="OrthoDB" id="1699231at2759"/>
<feature type="transmembrane region" description="Helical" evidence="9">
    <location>
        <begin position="456"/>
        <end position="478"/>
    </location>
</feature>
<evidence type="ECO:0000256" key="7">
    <source>
        <dbReference type="ARBA" id="ARBA00023136"/>
    </source>
</evidence>
<feature type="transmembrane region" description="Helical" evidence="9">
    <location>
        <begin position="321"/>
        <end position="342"/>
    </location>
</feature>
<evidence type="ECO:0000256" key="3">
    <source>
        <dbReference type="ARBA" id="ARBA00022448"/>
    </source>
</evidence>
<dbReference type="InterPro" id="IPR004837">
    <property type="entry name" value="NaCa_Exmemb"/>
</dbReference>
<dbReference type="PANTHER" id="PTHR31503:SF20">
    <property type="entry name" value="CA(2+)_H(+) EXCHANGER, PUTATIVE (EUROFUNG)-RELATED"/>
    <property type="match status" value="1"/>
</dbReference>
<dbReference type="Proteomes" id="UP000319160">
    <property type="component" value="Unassembled WGS sequence"/>
</dbReference>
<evidence type="ECO:0000313" key="11">
    <source>
        <dbReference type="EMBL" id="TRX98664.1"/>
    </source>
</evidence>
<dbReference type="PANTHER" id="PTHR31503">
    <property type="entry name" value="VACUOLAR CALCIUM ION TRANSPORTER"/>
    <property type="match status" value="1"/>
</dbReference>
<gene>
    <name evidence="11" type="ORF">FHL15_000006</name>
</gene>
<evidence type="ECO:0000256" key="1">
    <source>
        <dbReference type="ARBA" id="ARBA00004127"/>
    </source>
</evidence>
<evidence type="ECO:0000256" key="4">
    <source>
        <dbReference type="ARBA" id="ARBA00022692"/>
    </source>
</evidence>
<dbReference type="InterPro" id="IPR044880">
    <property type="entry name" value="NCX_ion-bd_dom_sf"/>
</dbReference>
<evidence type="ECO:0000256" key="2">
    <source>
        <dbReference type="ARBA" id="ARBA00008170"/>
    </source>
</evidence>
<feature type="transmembrane region" description="Helical" evidence="9">
    <location>
        <begin position="519"/>
        <end position="540"/>
    </location>
</feature>
<proteinExistence type="inferred from homology"/>
<feature type="compositionally biased region" description="Basic and acidic residues" evidence="8">
    <location>
        <begin position="74"/>
        <end position="90"/>
    </location>
</feature>
<evidence type="ECO:0000256" key="6">
    <source>
        <dbReference type="ARBA" id="ARBA00023065"/>
    </source>
</evidence>
<dbReference type="STRING" id="2512241.A0A553IEQ4"/>
<dbReference type="GO" id="GO:0000329">
    <property type="term" value="C:fungal-type vacuole membrane"/>
    <property type="evidence" value="ECO:0007669"/>
    <property type="project" value="TreeGrafter"/>
</dbReference>
<evidence type="ECO:0000313" key="12">
    <source>
        <dbReference type="Proteomes" id="UP000319160"/>
    </source>
</evidence>
<dbReference type="Pfam" id="PF01699">
    <property type="entry name" value="Na_Ca_ex"/>
    <property type="match status" value="2"/>
</dbReference>
<feature type="transmembrane region" description="Helical" evidence="9">
    <location>
        <begin position="215"/>
        <end position="236"/>
    </location>
</feature>
<name>A0A553IEQ4_9PEZI</name>
<dbReference type="GO" id="GO:0012505">
    <property type="term" value="C:endomembrane system"/>
    <property type="evidence" value="ECO:0007669"/>
    <property type="project" value="UniProtKB-SubCell"/>
</dbReference>
<reference evidence="12" key="1">
    <citation type="submission" date="2019-06" db="EMBL/GenBank/DDBJ databases">
        <title>Draft genome sequence of the griseofulvin-producing fungus Xylaria cubensis strain G536.</title>
        <authorList>
            <person name="Mead M.E."/>
            <person name="Raja H.A."/>
            <person name="Steenwyk J.L."/>
            <person name="Knowles S.L."/>
            <person name="Oberlies N.H."/>
            <person name="Rokas A."/>
        </authorList>
    </citation>
    <scope>NUCLEOTIDE SEQUENCE [LARGE SCALE GENOMIC DNA]</scope>
    <source>
        <strain evidence="12">G536</strain>
    </source>
</reference>
<feature type="compositionally biased region" description="Basic and acidic residues" evidence="8">
    <location>
        <begin position="127"/>
        <end position="142"/>
    </location>
</feature>
<dbReference type="EMBL" id="VFLP01000001">
    <property type="protein sequence ID" value="TRX98664.1"/>
    <property type="molecule type" value="Genomic_DNA"/>
</dbReference>
<keyword evidence="4 9" id="KW-0812">Transmembrane</keyword>
<feature type="transmembrane region" description="Helical" evidence="9">
    <location>
        <begin position="184"/>
        <end position="203"/>
    </location>
</feature>
<dbReference type="GO" id="GO:0015369">
    <property type="term" value="F:calcium:proton antiporter activity"/>
    <property type="evidence" value="ECO:0007669"/>
    <property type="project" value="TreeGrafter"/>
</dbReference>
<feature type="region of interest" description="Disordered" evidence="8">
    <location>
        <begin position="58"/>
        <end position="146"/>
    </location>
</feature>
<feature type="transmembrane region" description="Helical" evidence="9">
    <location>
        <begin position="248"/>
        <end position="268"/>
    </location>
</feature>
<comment type="similarity">
    <text evidence="2">Belongs to the Ca(2+):cation antiporter (CaCA) (TC 2.A.19) family.</text>
</comment>
<accession>A0A553IEQ4</accession>
<keyword evidence="12" id="KW-1185">Reference proteome</keyword>
<feature type="domain" description="Sodium/calcium exchanger membrane region" evidence="10">
    <location>
        <begin position="424"/>
        <end position="557"/>
    </location>
</feature>
<feature type="domain" description="Sodium/calcium exchanger membrane region" evidence="10">
    <location>
        <begin position="185"/>
        <end position="344"/>
    </location>
</feature>
<sequence length="621" mass="66779">MDPVNLFKVSAKAKRFGRNARDLKYGWLNPFSRFDYNTPARANTYHSAERGEALAVTTPLEHASTAPDILQTPVDRDIRPSRELDPKPQADETYDSQATTAASPTTAHDDEGPRHRRKVMGIPFGRSHSDTDAVEKKDESKGPKGHFTLKNQIQRTILSSPINLLLLAAPAGIALWQLKIPGPSVFVVNFIAIIPLATLLSDATEQVALRTGETVGGLINATFGNAVELIVAIIALTQNQVTVVQTSLIGSVLSNLLLVLGCCFLAGGFNRREQFFNTTVAQTAASLLALAVASLIVPTIFSHTPDLYTNDSVTSLPSYAVPQLSHGVSVILLLIYGFFLFFQLKTHSEMFSEESQKVPKKDVFKRKQELPEGAIASGVARFGATYANVRDENGEMSEMMQVPSSNEGDEEEGEEPTLHLFVALGSLTISTVIIALCAEGLVSGIEPISSAVSEEFIGLILLPIVGNACEHATAVTVAMKDKMDLAIGVAIGSSMQVALFLIPLLVIIGWGIGNNEMTLAFDTFQVVTLFVAVLLVNYLIGDGKSHWLEGVQLIALYTTPMAPVLLPVEALAPVSAMGIALSVCHYVVEDPAFMGKGIHRRSKRSRGVGALSHEAGSSYSE</sequence>
<evidence type="ECO:0000256" key="9">
    <source>
        <dbReference type="SAM" id="Phobius"/>
    </source>
</evidence>
<feature type="transmembrane region" description="Helical" evidence="9">
    <location>
        <begin position="418"/>
        <end position="436"/>
    </location>
</feature>
<dbReference type="InterPro" id="IPR004713">
    <property type="entry name" value="CaH_exchang"/>
</dbReference>
<dbReference type="AlphaFoldDB" id="A0A553IEQ4"/>
<keyword evidence="3" id="KW-0813">Transport</keyword>
<feature type="transmembrane region" description="Helical" evidence="9">
    <location>
        <begin position="485"/>
        <end position="513"/>
    </location>
</feature>
<dbReference type="Gene3D" id="1.20.1420.30">
    <property type="entry name" value="NCX, central ion-binding region"/>
    <property type="match status" value="2"/>
</dbReference>
<protein>
    <recommendedName>
        <fullName evidence="10">Sodium/calcium exchanger membrane region domain-containing protein</fullName>
    </recommendedName>
</protein>
<evidence type="ECO:0000256" key="8">
    <source>
        <dbReference type="SAM" id="MobiDB-lite"/>
    </source>
</evidence>
<keyword evidence="5 9" id="KW-1133">Transmembrane helix</keyword>
<evidence type="ECO:0000256" key="5">
    <source>
        <dbReference type="ARBA" id="ARBA00022989"/>
    </source>
</evidence>
<evidence type="ECO:0000259" key="10">
    <source>
        <dbReference type="Pfam" id="PF01699"/>
    </source>
</evidence>
<comment type="caution">
    <text evidence="11">The sequence shown here is derived from an EMBL/GenBank/DDBJ whole genome shotgun (WGS) entry which is preliminary data.</text>
</comment>